<evidence type="ECO:0000256" key="1">
    <source>
        <dbReference type="SAM" id="SignalP"/>
    </source>
</evidence>
<dbReference type="RefSeq" id="WP_183488553.1">
    <property type="nucleotide sequence ID" value="NZ_JBHUOV010000007.1"/>
</dbReference>
<accession>A0ABW5WPK2</accession>
<dbReference type="Pfam" id="PF13585">
    <property type="entry name" value="CHU_C"/>
    <property type="match status" value="1"/>
</dbReference>
<dbReference type="CDD" id="cd00146">
    <property type="entry name" value="PKD"/>
    <property type="match status" value="1"/>
</dbReference>
<gene>
    <name evidence="2" type="ORF">ACFS5M_11135</name>
</gene>
<dbReference type="NCBIfam" id="TIGR04131">
    <property type="entry name" value="Bac_Flav_CTERM"/>
    <property type="match status" value="1"/>
</dbReference>
<sequence length="915" mass="100713">MKRIILYLLFLSFAVSNAQQQAANWYFGDNAGINFDYITEAVTPVNDGQLFTEEGCTSISSSSGNLLFYTNGVNVYNWQHSIMDNGTGLKGNQSSTQSAIIIPKPGSSNIYYIFTVDTEYSGNPDEGFHFSEVDMNLNFGLGAVTRKNQQLLFNTSEKLSAVLKDCESESIWVVTFADDNAQLPAAGENNNTFYAYEVTDTGVNPTPVISTFPFTIDERRGYLKFSPDGTKIAVANIARGLYLFDFDTDTGTVSNGYQIPIDFNFGSSQPQSPYGLEFSPNNQFLYVSTFFETPQEDFTNPNAQFGALLQYNLTAADISSTEVVLDSRQVYRTALQLGPNGKIYRSSSRTYDQGDTFLSVINDPNLAGLACNYEHAALDLGGNLSRQGLPPFIASFFNEKIDIIQNGNASTYLPLCEGDTYTLVAEELTGATYTWTQDGVIIPTPAVDPHELEVTEDGLYEVTIELLAGSCETIEGEADIEYFPNPTTTNISLIQCDEDGVPDGLTIFNLEEANEDLTGLDPVLDVVYFHTRSDAENNTDPITNNVYTNSISPETIYAQITNNLAGCSSIVEVSLEVSSTQIQDYIADSICDDIGSEDGINDFDLDIIAADIQAINSIGFPIAFYATYEDSLLEQNQLISPYTNTNPYSQIIFARAEDANACYGISEVTLTVSPLPQLLDDETVYYCLNLYPETITLQSGVDGNPNDYTYVWSNGETTNEIEVNEIGTYTVTVQNSNGCTNERTITVEASNIATIDSVVVVDGQANNTVTIQASGEGIYEYALYDSQGGVYLPFQPNNVLTNVYPGIYTLTVRDVKNNCGIVEQVISVIGFPQYFTPNGDGFHDTWQVLGVSAQFQPQTRIKIFNRYGKLLKELSPVGIGWDGTFNGEVLPNDDYWFSAKLQDGREFVSHFTLKR</sequence>
<name>A0ABW5WPK2_9FLAO</name>
<keyword evidence="3" id="KW-1185">Reference proteome</keyword>
<keyword evidence="1" id="KW-0732">Signal</keyword>
<dbReference type="InterPro" id="IPR026341">
    <property type="entry name" value="T9SS_type_B"/>
</dbReference>
<dbReference type="Proteomes" id="UP001597533">
    <property type="component" value="Unassembled WGS sequence"/>
</dbReference>
<proteinExistence type="predicted"/>
<organism evidence="2 3">
    <name type="scientific">Lacinutrix iliipiscaria</name>
    <dbReference type="NCBI Taxonomy" id="1230532"/>
    <lineage>
        <taxon>Bacteria</taxon>
        <taxon>Pseudomonadati</taxon>
        <taxon>Bacteroidota</taxon>
        <taxon>Flavobacteriia</taxon>
        <taxon>Flavobacteriales</taxon>
        <taxon>Flavobacteriaceae</taxon>
        <taxon>Lacinutrix</taxon>
    </lineage>
</organism>
<dbReference type="Gene3D" id="2.130.10.10">
    <property type="entry name" value="YVTN repeat-like/Quinoprotein amine dehydrogenase"/>
    <property type="match status" value="1"/>
</dbReference>
<comment type="caution">
    <text evidence="2">The sequence shown here is derived from an EMBL/GenBank/DDBJ whole genome shotgun (WGS) entry which is preliminary data.</text>
</comment>
<protein>
    <submittedName>
        <fullName evidence="2">T9SS type B sorting domain-containing protein</fullName>
    </submittedName>
</protein>
<feature type="signal peptide" evidence="1">
    <location>
        <begin position="1"/>
        <end position="18"/>
    </location>
</feature>
<dbReference type="SUPFAM" id="SSF75011">
    <property type="entry name" value="3-carboxy-cis,cis-mucoante lactonizing enzyme"/>
    <property type="match status" value="1"/>
</dbReference>
<evidence type="ECO:0000313" key="3">
    <source>
        <dbReference type="Proteomes" id="UP001597533"/>
    </source>
</evidence>
<feature type="chain" id="PRO_5047463252" evidence="1">
    <location>
        <begin position="19"/>
        <end position="915"/>
    </location>
</feature>
<reference evidence="3" key="1">
    <citation type="journal article" date="2019" name="Int. J. Syst. Evol. Microbiol.">
        <title>The Global Catalogue of Microorganisms (GCM) 10K type strain sequencing project: providing services to taxonomists for standard genome sequencing and annotation.</title>
        <authorList>
            <consortium name="The Broad Institute Genomics Platform"/>
            <consortium name="The Broad Institute Genome Sequencing Center for Infectious Disease"/>
            <person name="Wu L."/>
            <person name="Ma J."/>
        </authorList>
    </citation>
    <scope>NUCLEOTIDE SEQUENCE [LARGE SCALE GENOMIC DNA]</scope>
    <source>
        <strain evidence="3">KCTC 32141</strain>
    </source>
</reference>
<dbReference type="InterPro" id="IPR015943">
    <property type="entry name" value="WD40/YVTN_repeat-like_dom_sf"/>
</dbReference>
<dbReference type="EMBL" id="JBHUOV010000007">
    <property type="protein sequence ID" value="MFD2824224.1"/>
    <property type="molecule type" value="Genomic_DNA"/>
</dbReference>
<evidence type="ECO:0000313" key="2">
    <source>
        <dbReference type="EMBL" id="MFD2824224.1"/>
    </source>
</evidence>